<dbReference type="SUPFAM" id="SSF50494">
    <property type="entry name" value="Trypsin-like serine proteases"/>
    <property type="match status" value="1"/>
</dbReference>
<sequence>MDNKLFAILFCALLGVVTVECIVGGQTALPNLAYEVVSIQSPTHICGGVLVKNAWVLTTASCVNDKTVGNLKVLVGSHRLLTNMERVTVTEKKVHPSYDTTTGINNVALLKLEKDVTSNRVNTVALNDAAITTGVTTVFYGWGSLTYGSSAKSNVLQSLYQKTLSVADCAEKVPGLPTGFICAQIQHGQAACAKDEGGPLINYIDGKLLGIYDHGTQCSGDAPDVFVDVFYFNAWITGNAV</sequence>
<evidence type="ECO:0000256" key="1">
    <source>
        <dbReference type="ARBA" id="ARBA00023157"/>
    </source>
</evidence>
<evidence type="ECO:0000256" key="3">
    <source>
        <dbReference type="ARBA" id="ARBA00024195"/>
    </source>
</evidence>
<dbReference type="FunFam" id="2.40.10.10:FF:000068">
    <property type="entry name" value="transmembrane protease serine 2"/>
    <property type="match status" value="1"/>
</dbReference>
<dbReference type="Pfam" id="PF00089">
    <property type="entry name" value="Trypsin"/>
    <property type="match status" value="1"/>
</dbReference>
<dbReference type="InterPro" id="IPR043504">
    <property type="entry name" value="Peptidase_S1_PA_chymotrypsin"/>
</dbReference>
<proteinExistence type="inferred from homology"/>
<evidence type="ECO:0000256" key="4">
    <source>
        <dbReference type="SAM" id="SignalP"/>
    </source>
</evidence>
<dbReference type="GO" id="GO:0006508">
    <property type="term" value="P:proteolysis"/>
    <property type="evidence" value="ECO:0007669"/>
    <property type="project" value="InterPro"/>
</dbReference>
<dbReference type="PRINTS" id="PR00722">
    <property type="entry name" value="CHYMOTRYPSIN"/>
</dbReference>
<evidence type="ECO:0000256" key="2">
    <source>
        <dbReference type="ARBA" id="ARBA00023180"/>
    </source>
</evidence>
<keyword evidence="1" id="KW-1015">Disulfide bond</keyword>
<organism evidence="6">
    <name type="scientific">Culex pipiens</name>
    <name type="common">House mosquito</name>
    <dbReference type="NCBI Taxonomy" id="7175"/>
    <lineage>
        <taxon>Eukaryota</taxon>
        <taxon>Metazoa</taxon>
        <taxon>Ecdysozoa</taxon>
        <taxon>Arthropoda</taxon>
        <taxon>Hexapoda</taxon>
        <taxon>Insecta</taxon>
        <taxon>Pterygota</taxon>
        <taxon>Neoptera</taxon>
        <taxon>Endopterygota</taxon>
        <taxon>Diptera</taxon>
        <taxon>Nematocera</taxon>
        <taxon>Culicoidea</taxon>
        <taxon>Culicidae</taxon>
        <taxon>Culicinae</taxon>
        <taxon>Culicini</taxon>
        <taxon>Culex</taxon>
        <taxon>Culex</taxon>
    </lineage>
</organism>
<evidence type="ECO:0000259" key="5">
    <source>
        <dbReference type="PROSITE" id="PS50240"/>
    </source>
</evidence>
<dbReference type="GO" id="GO:0004252">
    <property type="term" value="F:serine-type endopeptidase activity"/>
    <property type="evidence" value="ECO:0007669"/>
    <property type="project" value="InterPro"/>
</dbReference>
<dbReference type="InterPro" id="IPR001254">
    <property type="entry name" value="Trypsin_dom"/>
</dbReference>
<dbReference type="InterPro" id="IPR051487">
    <property type="entry name" value="Ser/Thr_Proteases_Immune/Dev"/>
</dbReference>
<dbReference type="PANTHER" id="PTHR24256">
    <property type="entry name" value="TRYPTASE-RELATED"/>
    <property type="match status" value="1"/>
</dbReference>
<dbReference type="Gene3D" id="2.40.10.10">
    <property type="entry name" value="Trypsin-like serine proteases"/>
    <property type="match status" value="1"/>
</dbReference>
<keyword evidence="4" id="KW-0732">Signal</keyword>
<evidence type="ECO:0000313" key="6">
    <source>
        <dbReference type="EMBL" id="CAG6479680.1"/>
    </source>
</evidence>
<comment type="similarity">
    <text evidence="3">Belongs to the peptidase S1 family. CLIP subfamily.</text>
</comment>
<dbReference type="PROSITE" id="PS50240">
    <property type="entry name" value="TRYPSIN_DOM"/>
    <property type="match status" value="1"/>
</dbReference>
<dbReference type="AlphaFoldDB" id="A0A8D8BU35"/>
<dbReference type="InterPro" id="IPR001314">
    <property type="entry name" value="Peptidase_S1A"/>
</dbReference>
<reference evidence="6" key="1">
    <citation type="submission" date="2021-05" db="EMBL/GenBank/DDBJ databases">
        <authorList>
            <person name="Alioto T."/>
            <person name="Alioto T."/>
            <person name="Gomez Garrido J."/>
        </authorList>
    </citation>
    <scope>NUCLEOTIDE SEQUENCE</scope>
</reference>
<keyword evidence="2" id="KW-0325">Glycoprotein</keyword>
<feature type="chain" id="PRO_5034217278" evidence="4">
    <location>
        <begin position="22"/>
        <end position="241"/>
    </location>
</feature>
<feature type="signal peptide" evidence="4">
    <location>
        <begin position="1"/>
        <end position="21"/>
    </location>
</feature>
<name>A0A8D8BU35_CULPI</name>
<dbReference type="EMBL" id="HBUE01086011">
    <property type="protein sequence ID" value="CAG6479680.1"/>
    <property type="molecule type" value="Transcribed_RNA"/>
</dbReference>
<dbReference type="InterPro" id="IPR009003">
    <property type="entry name" value="Peptidase_S1_PA"/>
</dbReference>
<protein>
    <submittedName>
        <fullName evidence="6">Chymotrypsin-1</fullName>
    </submittedName>
</protein>
<dbReference type="SMART" id="SM00020">
    <property type="entry name" value="Tryp_SPc"/>
    <property type="match status" value="1"/>
</dbReference>
<feature type="domain" description="Peptidase S1" evidence="5">
    <location>
        <begin position="22"/>
        <end position="241"/>
    </location>
</feature>
<accession>A0A8D8BU35</accession>
<dbReference type="CDD" id="cd00190">
    <property type="entry name" value="Tryp_SPc"/>
    <property type="match status" value="1"/>
</dbReference>